<dbReference type="AlphaFoldDB" id="A0A7L3H9A2"/>
<keyword evidence="3" id="KW-1185">Reference proteome</keyword>
<proteinExistence type="predicted"/>
<reference evidence="2 3" key="1">
    <citation type="submission" date="2019-09" db="EMBL/GenBank/DDBJ databases">
        <title>Bird 10,000 Genomes (B10K) Project - Family phase.</title>
        <authorList>
            <person name="Zhang G."/>
        </authorList>
    </citation>
    <scope>NUCLEOTIDE SEQUENCE [LARGE SCALE GENOMIC DNA]</scope>
    <source>
        <strain evidence="2">B10K-DU-012-02</strain>
    </source>
</reference>
<feature type="region of interest" description="Disordered" evidence="1">
    <location>
        <begin position="70"/>
        <end position="90"/>
    </location>
</feature>
<protein>
    <submittedName>
        <fullName evidence="2">LRC14 protein</fullName>
    </submittedName>
</protein>
<sequence>PCNLCVEAVIEAVVAQLQKELEEPGRHSSLRVLDMTRLSDSVSARTPAGLTSWSSTEALAKACVEVSKHQREFQRRGSKQHKGLSGATTA</sequence>
<gene>
    <name evidence="2" type="primary">Lrrc14_3</name>
    <name evidence="2" type="ORF">BUPERY_R12563</name>
</gene>
<evidence type="ECO:0000313" key="2">
    <source>
        <dbReference type="EMBL" id="NXU01805.1"/>
    </source>
</evidence>
<accession>A0A7L3H9A2</accession>
<feature type="non-terminal residue" evidence="2">
    <location>
        <position position="1"/>
    </location>
</feature>
<feature type="non-terminal residue" evidence="2">
    <location>
        <position position="90"/>
    </location>
</feature>
<dbReference type="OrthoDB" id="6479713at2759"/>
<comment type="caution">
    <text evidence="2">The sequence shown here is derived from an EMBL/GenBank/DDBJ whole genome shotgun (WGS) entry which is preliminary data.</text>
</comment>
<organism evidence="2 3">
    <name type="scientific">Buphagus erythrorhynchus</name>
    <name type="common">red-billed oxpecker</name>
    <dbReference type="NCBI Taxonomy" id="245048"/>
    <lineage>
        <taxon>Eukaryota</taxon>
        <taxon>Metazoa</taxon>
        <taxon>Chordata</taxon>
        <taxon>Craniata</taxon>
        <taxon>Vertebrata</taxon>
        <taxon>Euteleostomi</taxon>
        <taxon>Archelosauria</taxon>
        <taxon>Archosauria</taxon>
        <taxon>Dinosauria</taxon>
        <taxon>Saurischia</taxon>
        <taxon>Theropoda</taxon>
        <taxon>Coelurosauria</taxon>
        <taxon>Aves</taxon>
        <taxon>Neognathae</taxon>
        <taxon>Neoaves</taxon>
        <taxon>Telluraves</taxon>
        <taxon>Australaves</taxon>
        <taxon>Passeriformes</taxon>
        <taxon>Sturnidae</taxon>
        <taxon>Buphagus</taxon>
    </lineage>
</organism>
<dbReference type="EMBL" id="VZTT01043828">
    <property type="protein sequence ID" value="NXU01805.1"/>
    <property type="molecule type" value="Genomic_DNA"/>
</dbReference>
<evidence type="ECO:0000313" key="3">
    <source>
        <dbReference type="Proteomes" id="UP000566314"/>
    </source>
</evidence>
<name>A0A7L3H9A2_9PASS</name>
<dbReference type="Proteomes" id="UP000566314">
    <property type="component" value="Unassembled WGS sequence"/>
</dbReference>
<evidence type="ECO:0000256" key="1">
    <source>
        <dbReference type="SAM" id="MobiDB-lite"/>
    </source>
</evidence>